<name>A0A8J2WDR3_9CRUS</name>
<comment type="caution">
    <text evidence="1">The sequence shown here is derived from an EMBL/GenBank/DDBJ whole genome shotgun (WGS) entry which is preliminary data.</text>
</comment>
<dbReference type="GO" id="GO:0006355">
    <property type="term" value="P:regulation of DNA-templated transcription"/>
    <property type="evidence" value="ECO:0007669"/>
    <property type="project" value="TreeGrafter"/>
</dbReference>
<dbReference type="InterPro" id="IPR050517">
    <property type="entry name" value="DDR_Repair_Kinase"/>
</dbReference>
<proteinExistence type="predicted"/>
<evidence type="ECO:0000313" key="1">
    <source>
        <dbReference type="EMBL" id="CAH0103283.1"/>
    </source>
</evidence>
<protein>
    <submittedName>
        <fullName evidence="1">Uncharacterized protein</fullName>
    </submittedName>
</protein>
<keyword evidence="2" id="KW-1185">Reference proteome</keyword>
<evidence type="ECO:0000313" key="2">
    <source>
        <dbReference type="Proteomes" id="UP000789390"/>
    </source>
</evidence>
<dbReference type="SUPFAM" id="SSF54928">
    <property type="entry name" value="RNA-binding domain, RBD"/>
    <property type="match status" value="1"/>
</dbReference>
<dbReference type="Proteomes" id="UP000789390">
    <property type="component" value="Unassembled WGS sequence"/>
</dbReference>
<dbReference type="Pfam" id="PF20175">
    <property type="entry name" value="Tra1_central"/>
    <property type="match status" value="1"/>
</dbReference>
<dbReference type="GO" id="GO:0005634">
    <property type="term" value="C:nucleus"/>
    <property type="evidence" value="ECO:0007669"/>
    <property type="project" value="TreeGrafter"/>
</dbReference>
<dbReference type="GO" id="GO:0000124">
    <property type="term" value="C:SAGA complex"/>
    <property type="evidence" value="ECO:0007669"/>
    <property type="project" value="TreeGrafter"/>
</dbReference>
<dbReference type="InterPro" id="IPR012677">
    <property type="entry name" value="Nucleotide-bd_a/b_plait_sf"/>
</dbReference>
<dbReference type="Gene3D" id="3.30.70.330">
    <property type="match status" value="1"/>
</dbReference>
<dbReference type="PANTHER" id="PTHR11139">
    <property type="entry name" value="ATAXIA TELANGIECTASIA MUTATED ATM -RELATED"/>
    <property type="match status" value="1"/>
</dbReference>
<dbReference type="GO" id="GO:0003676">
    <property type="term" value="F:nucleic acid binding"/>
    <property type="evidence" value="ECO:0007669"/>
    <property type="project" value="InterPro"/>
</dbReference>
<dbReference type="AlphaFoldDB" id="A0A8J2WDR3"/>
<dbReference type="PANTHER" id="PTHR11139:SF1">
    <property type="entry name" value="TRANSFORMATION_TRANSCRIPTION DOMAIN-ASSOCIATED PROTEIN"/>
    <property type="match status" value="1"/>
</dbReference>
<reference evidence="1" key="1">
    <citation type="submission" date="2021-11" db="EMBL/GenBank/DDBJ databases">
        <authorList>
            <person name="Schell T."/>
        </authorList>
    </citation>
    <scope>NUCLEOTIDE SEQUENCE</scope>
    <source>
        <strain evidence="1">M5</strain>
    </source>
</reference>
<sequence>MEPTVSEVFIAWKKSTDLFENLSRDKCYLSPEEIKRSFLIRNIPNLVSLQDLFRELSVFGLVRDLCVTKRQNLVDVQRFARVEFREKESADKFFNKMGRSNAVPGLDVVAEMNTFTFFDSMLSDSGAKDENNFKVAQELSKNVEVIVSLPQYPAFLDDAMKNFLKILQDSEPLFIAEYNIQQVRKLILEMFHCLPTNEHLRPYVKQSLILMIRLLERENEDDVLICLQIIIEIHRQYRIYHDDSPNQRNKILEPRSPIEVKDLSKLNFELGVAETFITGTVVLTETQTPDGNNISYNLIPKGVLSLKVLQELPIIVVLMNQLCKHNVHQDVADFIPLIMTTITLQPSAQHKMNPAFNKEIFADFIGAQIKILSFLAYIIRIYQEAVAQQATLMVKGILGLLSLCPMEVAHLRKELLITSRHILATDLRLHFIPFMERLFDENLLFGNGWTTNESLRHLAYSKLADLVHHVRQHLPMMDLARAVHLFSKKRS</sequence>
<dbReference type="OrthoDB" id="5570127at2759"/>
<dbReference type="EMBL" id="CAKKLH010000107">
    <property type="protein sequence ID" value="CAH0103283.1"/>
    <property type="molecule type" value="Genomic_DNA"/>
</dbReference>
<gene>
    <name evidence="1" type="ORF">DGAL_LOCUS5819</name>
</gene>
<dbReference type="InterPro" id="IPR035979">
    <property type="entry name" value="RBD_domain_sf"/>
</dbReference>
<organism evidence="1 2">
    <name type="scientific">Daphnia galeata</name>
    <dbReference type="NCBI Taxonomy" id="27404"/>
    <lineage>
        <taxon>Eukaryota</taxon>
        <taxon>Metazoa</taxon>
        <taxon>Ecdysozoa</taxon>
        <taxon>Arthropoda</taxon>
        <taxon>Crustacea</taxon>
        <taxon>Branchiopoda</taxon>
        <taxon>Diplostraca</taxon>
        <taxon>Cladocera</taxon>
        <taxon>Anomopoda</taxon>
        <taxon>Daphniidae</taxon>
        <taxon>Daphnia</taxon>
    </lineage>
</organism>
<dbReference type="CDD" id="cd00590">
    <property type="entry name" value="RRM_SF"/>
    <property type="match status" value="1"/>
</dbReference>
<accession>A0A8J2WDR3</accession>
<dbReference type="GO" id="GO:0035267">
    <property type="term" value="C:NuA4 histone acetyltransferase complex"/>
    <property type="evidence" value="ECO:0007669"/>
    <property type="project" value="TreeGrafter"/>
</dbReference>
<dbReference type="InterPro" id="IPR046807">
    <property type="entry name" value="Tra1_central"/>
</dbReference>
<dbReference type="GO" id="GO:0006281">
    <property type="term" value="P:DNA repair"/>
    <property type="evidence" value="ECO:0007669"/>
    <property type="project" value="TreeGrafter"/>
</dbReference>